<dbReference type="GO" id="GO:0005737">
    <property type="term" value="C:cytoplasm"/>
    <property type="evidence" value="ECO:0007669"/>
    <property type="project" value="UniProtKB-SubCell"/>
</dbReference>
<dbReference type="PANTHER" id="PTHR12917:SF1">
    <property type="entry name" value="AT13091P"/>
    <property type="match status" value="1"/>
</dbReference>
<evidence type="ECO:0000313" key="13">
    <source>
        <dbReference type="EMBL" id="KAG0664385.1"/>
    </source>
</evidence>
<reference evidence="13 14" key="1">
    <citation type="submission" date="2020-11" db="EMBL/GenBank/DDBJ databases">
        <title>Kefir isolates.</title>
        <authorList>
            <person name="Marcisauskas S."/>
            <person name="Kim Y."/>
            <person name="Blasche S."/>
        </authorList>
    </citation>
    <scope>NUCLEOTIDE SEQUENCE [LARGE SCALE GENOMIC DNA]</scope>
    <source>
        <strain evidence="13 14">KR</strain>
    </source>
</reference>
<evidence type="ECO:0000256" key="1">
    <source>
        <dbReference type="ARBA" id="ARBA00003231"/>
    </source>
</evidence>
<protein>
    <recommendedName>
        <fullName evidence="5">DNA damage-inducible protein 1</fullName>
    </recommendedName>
</protein>
<dbReference type="EMBL" id="PUHQ01000014">
    <property type="protein sequence ID" value="KAG0664385.1"/>
    <property type="molecule type" value="Genomic_DNA"/>
</dbReference>
<dbReference type="PROSITE" id="PS50053">
    <property type="entry name" value="UBIQUITIN_2"/>
    <property type="match status" value="1"/>
</dbReference>
<evidence type="ECO:0000256" key="3">
    <source>
        <dbReference type="ARBA" id="ARBA00009136"/>
    </source>
</evidence>
<dbReference type="Gene3D" id="3.10.20.90">
    <property type="entry name" value="Phosphatidylinositol 3-kinase Catalytic Subunit, Chain A, domain 1"/>
    <property type="match status" value="1"/>
</dbReference>
<proteinExistence type="inferred from homology"/>
<name>A0A9P6W6U4_RHOMI</name>
<dbReference type="Pfam" id="PF00240">
    <property type="entry name" value="ubiquitin"/>
    <property type="match status" value="1"/>
</dbReference>
<evidence type="ECO:0000256" key="4">
    <source>
        <dbReference type="ARBA" id="ARBA00011128"/>
    </source>
</evidence>
<sequence>MVHLTVATEDGSTFPIDVDLSMELENVMALLEADSSIPVDDQLLFFNGRHLTGVKDSLEFYGVQANDMLLLRQKSTDPNANAPVAGRNVEQDAETMRRQVIGDPRLMAELRRANPDLADAAQNDPSRFRELLHQLQSMQESARLQREREMALLQADPFDVEAQQKIEEAIRHERVLENMEQAMESMPESFGQVHMLYVNVEVNGVPVKAFVDSGAQSTIMSPSCAERCGIMRLIDTRFAGMARGVGTGKILGRVHSAQLKMADLFLHRDVDLLFGLDMLKRHQCCIDLRRNALIIQDREVPFLPEHELPRPAQEEYELDAEGNPVPVGSSAAQLSNAAASTSSAPSTSKAPADASGSGFPGSGRTLGASPGSAPQPKRVRSGSPPAAPSGAASTTTTTTSSGTLPAGVTEDAIASLVGLGADRASAIRLLEAAGGNTEVAASLLFSGPPAMPHVQLPGDVRIYYEFRSAASDLGDSTKPSVILLAPCFLDSTFLEPYVEALREDYAVTTVELRGQGRTIGGASPNYDYWVAAADLAFLMVCRADAIFRVQPDCLGDLPPAISVQNALHLPPSHIFAPGHAAFRTALQFCILFPDQALSLSLVGGMSIFGPPRNAEAFAEVDATWSNPEDEDLFVECLGAVGEYVFTEYAGREEEWDVVIPAIARHLNPFRQADIYMCTKPNQGSSGITPDLLQAIRQPILLIHGERDLCFSVDDIREIRQHLTGSPDVRFHVEPDAPQLLAVTHVDSILPRLRDFLNDHRDLAYVDAPFDPSQALERAARVARDPGVANRDPRFPDAFSLLGAEDRRSNRMLWDKIMARQGTCELDLPMCFDLNDWEEGCDKQRRWKWSTRHDYAQQHYSRRPSSLTSFGEDGVQVVEVTESRSAPEKIPNGMTAYSTFIESRRSSVDFDSPTSDNVRAMSALRM</sequence>
<dbReference type="CDD" id="cd05479">
    <property type="entry name" value="RP_DDI"/>
    <property type="match status" value="1"/>
</dbReference>
<dbReference type="Gene3D" id="1.10.8.10">
    <property type="entry name" value="DNA helicase RuvA subunit, C-terminal domain"/>
    <property type="match status" value="1"/>
</dbReference>
<dbReference type="PANTHER" id="PTHR12917">
    <property type="entry name" value="ASPARTYL PROTEASE DDI-RELATED"/>
    <property type="match status" value="1"/>
</dbReference>
<comment type="subcellular location">
    <subcellularLocation>
        <location evidence="2">Cytoplasm</location>
    </subcellularLocation>
</comment>
<evidence type="ECO:0000259" key="12">
    <source>
        <dbReference type="PROSITE" id="PS50053"/>
    </source>
</evidence>
<comment type="function">
    <text evidence="1">Probable aspartic protease. May be involved in the regulation of exocytosis. Acts as a linker between the 19S proteasome and polyubiquitinated proteins via UBA domain interactions with ubiquitin for their subsequent degradation. Required for S-phase checkpoint control.</text>
</comment>
<evidence type="ECO:0000313" key="14">
    <source>
        <dbReference type="Proteomes" id="UP000777482"/>
    </source>
</evidence>
<dbReference type="InterPro" id="IPR021109">
    <property type="entry name" value="Peptidase_aspartic_dom_sf"/>
</dbReference>
<dbReference type="InterPro" id="IPR000626">
    <property type="entry name" value="Ubiquitin-like_dom"/>
</dbReference>
<comment type="subunit">
    <text evidence="4">Binds ubiquitin and polyubiquitinated proteins.</text>
</comment>
<feature type="region of interest" description="Disordered" evidence="10">
    <location>
        <begin position="315"/>
        <end position="406"/>
    </location>
</feature>
<dbReference type="InterPro" id="IPR009060">
    <property type="entry name" value="UBA-like_sf"/>
</dbReference>
<keyword evidence="8" id="KW-0064">Aspartyl protease</keyword>
<dbReference type="SUPFAM" id="SSF54236">
    <property type="entry name" value="Ubiquitin-like"/>
    <property type="match status" value="1"/>
</dbReference>
<gene>
    <name evidence="13" type="primary">DDI1</name>
    <name evidence="13" type="ORF">C6P46_001430</name>
</gene>
<comment type="similarity">
    <text evidence="3">Belongs to the DDI1 family.</text>
</comment>
<dbReference type="CDD" id="cd14310">
    <property type="entry name" value="UBA_cnDdi1_like"/>
    <property type="match status" value="1"/>
</dbReference>
<feature type="domain" description="UBA" evidence="11">
    <location>
        <begin position="407"/>
        <end position="447"/>
    </location>
</feature>
<accession>A0A9P6W6U4</accession>
<comment type="caution">
    <text evidence="13">The sequence shown here is derived from an EMBL/GenBank/DDBJ whole genome shotgun (WGS) entry which is preliminary data.</text>
</comment>
<dbReference type="InterPro" id="IPR019103">
    <property type="entry name" value="Peptidase_aspartic_DDI1-type"/>
</dbReference>
<keyword evidence="6" id="KW-0963">Cytoplasm</keyword>
<evidence type="ECO:0000256" key="9">
    <source>
        <dbReference type="ARBA" id="ARBA00022801"/>
    </source>
</evidence>
<dbReference type="PROSITE" id="PS50030">
    <property type="entry name" value="UBA"/>
    <property type="match status" value="1"/>
</dbReference>
<dbReference type="SUPFAM" id="SSF46934">
    <property type="entry name" value="UBA-like"/>
    <property type="match status" value="1"/>
</dbReference>
<evidence type="ECO:0000256" key="10">
    <source>
        <dbReference type="SAM" id="MobiDB-lite"/>
    </source>
</evidence>
<dbReference type="InterPro" id="IPR015940">
    <property type="entry name" value="UBA"/>
</dbReference>
<keyword evidence="9" id="KW-0378">Hydrolase</keyword>
<dbReference type="SUPFAM" id="SSF53474">
    <property type="entry name" value="alpha/beta-Hydrolases"/>
    <property type="match status" value="1"/>
</dbReference>
<evidence type="ECO:0000256" key="5">
    <source>
        <dbReference type="ARBA" id="ARBA00021491"/>
    </source>
</evidence>
<dbReference type="SMART" id="SM00213">
    <property type="entry name" value="UBQ"/>
    <property type="match status" value="1"/>
</dbReference>
<dbReference type="Gene3D" id="3.40.50.1820">
    <property type="entry name" value="alpha/beta hydrolase"/>
    <property type="match status" value="1"/>
</dbReference>
<feature type="domain" description="Ubiquitin-like" evidence="12">
    <location>
        <begin position="2"/>
        <end position="78"/>
    </location>
</feature>
<feature type="compositionally biased region" description="Low complexity" evidence="10">
    <location>
        <begin position="381"/>
        <end position="406"/>
    </location>
</feature>
<keyword evidence="14" id="KW-1185">Reference proteome</keyword>
<dbReference type="GO" id="GO:0004190">
    <property type="term" value="F:aspartic-type endopeptidase activity"/>
    <property type="evidence" value="ECO:0007669"/>
    <property type="project" value="UniProtKB-KW"/>
</dbReference>
<organism evidence="13 14">
    <name type="scientific">Rhodotorula mucilaginosa</name>
    <name type="common">Yeast</name>
    <name type="synonym">Rhodotorula rubra</name>
    <dbReference type="NCBI Taxonomy" id="5537"/>
    <lineage>
        <taxon>Eukaryota</taxon>
        <taxon>Fungi</taxon>
        <taxon>Dikarya</taxon>
        <taxon>Basidiomycota</taxon>
        <taxon>Pucciniomycotina</taxon>
        <taxon>Microbotryomycetes</taxon>
        <taxon>Sporidiobolales</taxon>
        <taxon>Sporidiobolaceae</taxon>
        <taxon>Rhodotorula</taxon>
    </lineage>
</organism>
<dbReference type="Pfam" id="PF09668">
    <property type="entry name" value="Asp_protease"/>
    <property type="match status" value="1"/>
</dbReference>
<dbReference type="GO" id="GO:0006508">
    <property type="term" value="P:proteolysis"/>
    <property type="evidence" value="ECO:0007669"/>
    <property type="project" value="UniProtKB-KW"/>
</dbReference>
<evidence type="ECO:0000256" key="7">
    <source>
        <dbReference type="ARBA" id="ARBA00022670"/>
    </source>
</evidence>
<keyword evidence="7" id="KW-0645">Protease</keyword>
<evidence type="ECO:0000259" key="11">
    <source>
        <dbReference type="PROSITE" id="PS50030"/>
    </source>
</evidence>
<dbReference type="Proteomes" id="UP000777482">
    <property type="component" value="Unassembled WGS sequence"/>
</dbReference>
<dbReference type="InterPro" id="IPR033882">
    <property type="entry name" value="DDI1_N"/>
</dbReference>
<dbReference type="OrthoDB" id="1047367at2759"/>
<dbReference type="SUPFAM" id="SSF50630">
    <property type="entry name" value="Acid proteases"/>
    <property type="match status" value="1"/>
</dbReference>
<dbReference type="SMART" id="SM00165">
    <property type="entry name" value="UBA"/>
    <property type="match status" value="1"/>
</dbReference>
<evidence type="ECO:0000256" key="2">
    <source>
        <dbReference type="ARBA" id="ARBA00004496"/>
    </source>
</evidence>
<evidence type="ECO:0000256" key="8">
    <source>
        <dbReference type="ARBA" id="ARBA00022750"/>
    </source>
</evidence>
<dbReference type="InterPro" id="IPR029058">
    <property type="entry name" value="AB_hydrolase_fold"/>
</dbReference>
<evidence type="ECO:0000256" key="6">
    <source>
        <dbReference type="ARBA" id="ARBA00022490"/>
    </source>
</evidence>
<dbReference type="AlphaFoldDB" id="A0A9P6W6U4"/>
<dbReference type="CDD" id="cd01796">
    <property type="entry name" value="Ubl_Ddi1_like"/>
    <property type="match status" value="1"/>
</dbReference>
<dbReference type="InterPro" id="IPR029071">
    <property type="entry name" value="Ubiquitin-like_domsf"/>
</dbReference>
<dbReference type="Gene3D" id="2.40.70.10">
    <property type="entry name" value="Acid Proteases"/>
    <property type="match status" value="1"/>
</dbReference>
<feature type="compositionally biased region" description="Low complexity" evidence="10">
    <location>
        <begin position="329"/>
        <end position="355"/>
    </location>
</feature>